<gene>
    <name evidence="2" type="ORF">O3303_03745</name>
</gene>
<name>A0ABY7LVC9_9BACT</name>
<evidence type="ECO:0000313" key="3">
    <source>
        <dbReference type="Proteomes" id="UP001211005"/>
    </source>
</evidence>
<dbReference type="RefSeq" id="WP_269560725.1">
    <property type="nucleotide sequence ID" value="NZ_CP114767.1"/>
</dbReference>
<keyword evidence="3" id="KW-1185">Reference proteome</keyword>
<accession>A0ABY7LVC9</accession>
<dbReference type="NCBIfam" id="TIGR04183">
    <property type="entry name" value="Por_Secre_tail"/>
    <property type="match status" value="1"/>
</dbReference>
<dbReference type="Proteomes" id="UP001211005">
    <property type="component" value="Chromosome"/>
</dbReference>
<dbReference type="InterPro" id="IPR026444">
    <property type="entry name" value="Secre_tail"/>
</dbReference>
<dbReference type="SUPFAM" id="SSF110296">
    <property type="entry name" value="Oligoxyloglucan reducing end-specific cellobiohydrolase"/>
    <property type="match status" value="1"/>
</dbReference>
<organism evidence="2 3">
    <name type="scientific">Hymenobacter canadensis</name>
    <dbReference type="NCBI Taxonomy" id="2999067"/>
    <lineage>
        <taxon>Bacteria</taxon>
        <taxon>Pseudomonadati</taxon>
        <taxon>Bacteroidota</taxon>
        <taxon>Cytophagia</taxon>
        <taxon>Cytophagales</taxon>
        <taxon>Hymenobacteraceae</taxon>
        <taxon>Hymenobacter</taxon>
    </lineage>
</organism>
<sequence>MNWTSSNSNISNRVSGVVFSNATNGLMWNAENLSVSTNGGTSWATQTYTTPFRDSDVTAIPGSNTYVAVGLDARVAAPTATDIGTSISRDNGATWATIDNRAQYLSVSFASGTVGWAGGFTAPAGGGGIGKYTGSNILANRNAELQQALAVYPNPSSTGVFTVQLASGLKSGATVRVFDVVGRQVTTQTLNATAVAAKSTTVDLSSEKAGIYTLELRTEAGVAQQKLVVE</sequence>
<evidence type="ECO:0000313" key="2">
    <source>
        <dbReference type="EMBL" id="WBA42675.1"/>
    </source>
</evidence>
<protein>
    <submittedName>
        <fullName evidence="2">T9SS type A sorting domain-containing protein</fullName>
    </submittedName>
</protein>
<reference evidence="2 3" key="1">
    <citation type="submission" date="2022-12" db="EMBL/GenBank/DDBJ databases">
        <title>Hymenobacter canadensis sp. nov. isolated from lake water of the Cambridge Bay, Canada.</title>
        <authorList>
            <person name="Kim W.H."/>
            <person name="Lee Y.M."/>
        </authorList>
    </citation>
    <scope>NUCLEOTIDE SEQUENCE [LARGE SCALE GENOMIC DNA]</scope>
    <source>
        <strain evidence="2 3">PAMC 29467</strain>
    </source>
</reference>
<evidence type="ECO:0000259" key="1">
    <source>
        <dbReference type="Pfam" id="PF18962"/>
    </source>
</evidence>
<feature type="domain" description="Secretion system C-terminal sorting" evidence="1">
    <location>
        <begin position="151"/>
        <end position="229"/>
    </location>
</feature>
<dbReference type="Pfam" id="PF18962">
    <property type="entry name" value="Por_Secre_tail"/>
    <property type="match status" value="1"/>
</dbReference>
<dbReference type="EMBL" id="CP114767">
    <property type="protein sequence ID" value="WBA42675.1"/>
    <property type="molecule type" value="Genomic_DNA"/>
</dbReference>
<proteinExistence type="predicted"/>